<evidence type="ECO:0008006" key="6">
    <source>
        <dbReference type="Google" id="ProtNLM"/>
    </source>
</evidence>
<dbReference type="GO" id="GO:0008194">
    <property type="term" value="F:UDP-glycosyltransferase activity"/>
    <property type="evidence" value="ECO:0007669"/>
    <property type="project" value="InterPro"/>
</dbReference>
<keyword evidence="3" id="KW-0808">Transferase</keyword>
<reference evidence="5" key="1">
    <citation type="journal article" date="2019" name="Gigascience">
        <title>De novo genome assembly of the endangered Acer yangbiense, a plant species with extremely small populations endemic to Yunnan Province, China.</title>
        <authorList>
            <person name="Yang J."/>
            <person name="Wariss H.M."/>
            <person name="Tao L."/>
            <person name="Zhang R."/>
            <person name="Yun Q."/>
            <person name="Hollingsworth P."/>
            <person name="Dao Z."/>
            <person name="Luo G."/>
            <person name="Guo H."/>
            <person name="Ma Y."/>
            <person name="Sun W."/>
        </authorList>
    </citation>
    <scope>NUCLEOTIDE SEQUENCE [LARGE SCALE GENOMIC DNA]</scope>
    <source>
        <strain evidence="5">cv. Malutang</strain>
    </source>
</reference>
<dbReference type="CDD" id="cd03784">
    <property type="entry name" value="GT1_Gtf-like"/>
    <property type="match status" value="1"/>
</dbReference>
<evidence type="ECO:0000313" key="5">
    <source>
        <dbReference type="Proteomes" id="UP000323000"/>
    </source>
</evidence>
<proteinExistence type="inferred from homology"/>
<gene>
    <name evidence="4" type="ORF">EZV62_014646</name>
</gene>
<dbReference type="SUPFAM" id="SSF53756">
    <property type="entry name" value="UDP-Glycosyltransferase/glycogen phosphorylase"/>
    <property type="match status" value="1"/>
</dbReference>
<keyword evidence="2" id="KW-0328">Glycosyltransferase</keyword>
<dbReference type="PANTHER" id="PTHR48045:SF20">
    <property type="entry name" value="UDP-RHAMNOSE:RHAMNOSYLTRANSFERASE 1"/>
    <property type="match status" value="1"/>
</dbReference>
<protein>
    <recommendedName>
        <fullName evidence="6">UDP-glycosyltransferases domain-containing protein</fullName>
    </recommendedName>
</protein>
<comment type="caution">
    <text evidence="4">The sequence shown here is derived from an EMBL/GenBank/DDBJ whole genome shotgun (WGS) entry which is preliminary data.</text>
</comment>
<dbReference type="Proteomes" id="UP000323000">
    <property type="component" value="Chromosome 6"/>
</dbReference>
<sequence>MASSSSMEQKLHIAMFPWLAFGHMIPWLELAKLIAQKGHKISFISTPRNIDRLPKIPPNLSSLIHFVKLPLPHLENLPENAEATVDLPYNKVQYLKKAYDLLQQPMTRLLESLHPDWILYDFAPYWVAPIATQLGIKTVFFSIVIAAFLAYLGPSSVLMGGDDRTNPEDFTVPPKWVPFLSNVAYRYFEVINIFDSVTGDVSGVNDLFRFGSSIKDCDVVAVRSCSEFEPEWIKVVETIYGKPVFPVGQLPTTASNTDEETDTWRWMKEWLDKQKKNSVVYVAFGSEAKPSQTQLTELALGLELSELPFFWVLRTRRGSEDTELVELPDGFEERTKGRGVVWTSWAPQLQILGHDSVGGMLSHSGWSSVVEAVQFERALILLTFLADQGINARVLEEKQIGYSIPRDERDGSFTRNSVAESVKLVMVKEEGQIYRNMAKEMKVLFGDRVRQDLASYGCWESAYTDRTKQPVLRLEIPPRCLRGLLGPLSDARMLEFTPPDYSSVLSDDYGIPRSGRGLTPAQCQKVKEVGDLMTREPATEAPVNNLGRERERVERRDSWVASPSGIMNGECETREQWSKTWKFDLLFFEV</sequence>
<evidence type="ECO:0000313" key="4">
    <source>
        <dbReference type="EMBL" id="TXG60073.1"/>
    </source>
</evidence>
<evidence type="ECO:0000256" key="3">
    <source>
        <dbReference type="ARBA" id="ARBA00022679"/>
    </source>
</evidence>
<evidence type="ECO:0000256" key="2">
    <source>
        <dbReference type="ARBA" id="ARBA00022676"/>
    </source>
</evidence>
<dbReference type="FunFam" id="3.40.50.2000:FF:000037">
    <property type="entry name" value="Glycosyltransferase"/>
    <property type="match status" value="1"/>
</dbReference>
<comment type="similarity">
    <text evidence="1">Belongs to the UDP-glycosyltransferase family.</text>
</comment>
<dbReference type="Gene3D" id="3.40.50.2000">
    <property type="entry name" value="Glycogen Phosphorylase B"/>
    <property type="match status" value="2"/>
</dbReference>
<dbReference type="PANTHER" id="PTHR48045">
    <property type="entry name" value="UDP-GLYCOSYLTRANSFERASE 72B1"/>
    <property type="match status" value="1"/>
</dbReference>
<dbReference type="EMBL" id="VAHF01000006">
    <property type="protein sequence ID" value="TXG60073.1"/>
    <property type="molecule type" value="Genomic_DNA"/>
</dbReference>
<organism evidence="4 5">
    <name type="scientific">Acer yangbiense</name>
    <dbReference type="NCBI Taxonomy" id="1000413"/>
    <lineage>
        <taxon>Eukaryota</taxon>
        <taxon>Viridiplantae</taxon>
        <taxon>Streptophyta</taxon>
        <taxon>Embryophyta</taxon>
        <taxon>Tracheophyta</taxon>
        <taxon>Spermatophyta</taxon>
        <taxon>Magnoliopsida</taxon>
        <taxon>eudicotyledons</taxon>
        <taxon>Gunneridae</taxon>
        <taxon>Pentapetalae</taxon>
        <taxon>rosids</taxon>
        <taxon>malvids</taxon>
        <taxon>Sapindales</taxon>
        <taxon>Sapindaceae</taxon>
        <taxon>Hippocastanoideae</taxon>
        <taxon>Acereae</taxon>
        <taxon>Acer</taxon>
    </lineage>
</organism>
<name>A0A5C7HSK2_9ROSI</name>
<evidence type="ECO:0000256" key="1">
    <source>
        <dbReference type="ARBA" id="ARBA00009995"/>
    </source>
</evidence>
<keyword evidence="5" id="KW-1185">Reference proteome</keyword>
<dbReference type="InterPro" id="IPR002213">
    <property type="entry name" value="UDP_glucos_trans"/>
</dbReference>
<accession>A0A5C7HSK2</accession>
<dbReference type="OrthoDB" id="5835829at2759"/>
<dbReference type="Pfam" id="PF00201">
    <property type="entry name" value="UDPGT"/>
    <property type="match status" value="1"/>
</dbReference>
<dbReference type="FunFam" id="3.40.50.2000:FF:000088">
    <property type="entry name" value="Glycosyltransferase"/>
    <property type="match status" value="1"/>
</dbReference>
<dbReference type="AlphaFoldDB" id="A0A5C7HSK2"/>